<keyword evidence="4 6" id="KW-0472">Membrane</keyword>
<dbReference type="Gene3D" id="2.30.30.60">
    <property type="match status" value="1"/>
</dbReference>
<feature type="region of interest" description="Disordered" evidence="5">
    <location>
        <begin position="256"/>
        <end position="299"/>
    </location>
</feature>
<accession>A0A9N8DV54</accession>
<feature type="compositionally biased region" description="Polar residues" evidence="5">
    <location>
        <begin position="673"/>
        <end position="682"/>
    </location>
</feature>
<feature type="region of interest" description="Disordered" evidence="5">
    <location>
        <begin position="316"/>
        <end position="336"/>
    </location>
</feature>
<feature type="compositionally biased region" description="Basic and acidic residues" evidence="5">
    <location>
        <begin position="155"/>
        <end position="166"/>
    </location>
</feature>
<dbReference type="Pfam" id="PF00924">
    <property type="entry name" value="MS_channel_2nd"/>
    <property type="match status" value="1"/>
</dbReference>
<dbReference type="InterPro" id="IPR023408">
    <property type="entry name" value="MscS_beta-dom_sf"/>
</dbReference>
<sequence length="1074" mass="121246">MSKQEDKSKTITGGYGGKLSERSRRKQKGRQPKARDASLTGEMCSGFRVPRMTPGMKRRLNDGYDSFSESVNSFSNLNFLVQVMQPEMTLSEGNELAGLAEEKVTETTSGSPHSARDNNNPQLQEKSSSPPPPPPPQHKRIGSRFAGPQKPPKSHFAETKAVIKADKQHRRTGSKHTAFQDEDWQMAGNETEEIEDSEEEDEEEDVLPETKKTKGTTTTRPPGVPLLRRSLRLNPSLDVQTTNEIFMKNLSDCIQSQMDGGGATDDEEEEVDDDEANEQDIEGGGEVGNNESTDDDEPGILRNKSEVLEEAKLTEQTSLLGSGRKPPWQGRRKHPNLKRRRTQRVWYHCLCGWWSRIMRVLRPREVCQSIKNFILRIVLLLMVPLLALAWALFYVLENPVLQFLPRTAALSWYIIFAVRWLVTLTLARISQWFLLLATRTHLMARVAGPFVTLMALQSIGWPFLCMSWGFWNLLILHGQGKFCKNWLFFVTGAAMFDPTENPDDGVLDSDLYGRILGVMIIVGFVSGIKRTLIALYLSRRMLLYYKPQLKEMMYQIKLVTGVAGLAAETLKRGFGTVLNDAVAKATEVQIMREPVFMDAVPSFGNTAPVPPSEASPSQGQFAMDGVSNVVAVSASKTSQGNIESDDDSEDYDDKTEQSNSEDHWERWKKVSDPWQNESSGSAIGTVGNVMASIPNWEPPVDKSQKEEPTLNDMLEFRKAVAFMEGNYPFSRAYGLCDSREACIKSALRVYKRLLKFIPQDKEPTLLFDVIGVLAYHNNGEWDEKRAVELMRVYTPDKDYRLSRNAFVRSCDNVYKRMVFLLASMNNASKIDSVLEEIFDHFFYGILAIVMLSLLGLNIWPLLASFSTILLSFTFAFSSSTARAVEGIMLIAVRRPFDIGDRITISNAQGACPGPADAWFVEDIDLTTTTLRRGLTNEVATINNSSLTNCRIVNYARSSKACITVIVHFQIETQPTQIERFRRRVKKYLKNRPSVWEALLCFRNCDLSKTEGFISYILIARHTKPWQDPSVLMNKAKLENQVDKISSELGIGYVRQPDRMEVAMIDEIERKPKQL</sequence>
<feature type="region of interest" description="Disordered" evidence="5">
    <location>
        <begin position="634"/>
        <end position="683"/>
    </location>
</feature>
<feature type="transmembrane region" description="Helical" evidence="6">
    <location>
        <begin position="408"/>
        <end position="429"/>
    </location>
</feature>
<evidence type="ECO:0000256" key="3">
    <source>
        <dbReference type="ARBA" id="ARBA00022989"/>
    </source>
</evidence>
<protein>
    <recommendedName>
        <fullName evidence="7">Mechanosensitive ion channel MscS domain-containing protein</fullName>
    </recommendedName>
</protein>
<evidence type="ECO:0000313" key="9">
    <source>
        <dbReference type="Proteomes" id="UP001153069"/>
    </source>
</evidence>
<evidence type="ECO:0000256" key="4">
    <source>
        <dbReference type="ARBA" id="ARBA00023136"/>
    </source>
</evidence>
<comment type="subcellular location">
    <subcellularLocation>
        <location evidence="1">Membrane</location>
    </subcellularLocation>
</comment>
<dbReference type="InterPro" id="IPR010920">
    <property type="entry name" value="LSM_dom_sf"/>
</dbReference>
<dbReference type="OrthoDB" id="46580at2759"/>
<evidence type="ECO:0000313" key="8">
    <source>
        <dbReference type="EMBL" id="CAB9509301.1"/>
    </source>
</evidence>
<feature type="transmembrane region" description="Helical" evidence="6">
    <location>
        <begin position="841"/>
        <end position="862"/>
    </location>
</feature>
<dbReference type="GO" id="GO:0005262">
    <property type="term" value="F:calcium channel activity"/>
    <property type="evidence" value="ECO:0007669"/>
    <property type="project" value="TreeGrafter"/>
</dbReference>
<comment type="caution">
    <text evidence="8">The sequence shown here is derived from an EMBL/GenBank/DDBJ whole genome shotgun (WGS) entry which is preliminary data.</text>
</comment>
<evidence type="ECO:0000256" key="6">
    <source>
        <dbReference type="SAM" id="Phobius"/>
    </source>
</evidence>
<proteinExistence type="predicted"/>
<dbReference type="EMBL" id="CAICTM010000383">
    <property type="protein sequence ID" value="CAB9509301.1"/>
    <property type="molecule type" value="Genomic_DNA"/>
</dbReference>
<evidence type="ECO:0000256" key="5">
    <source>
        <dbReference type="SAM" id="MobiDB-lite"/>
    </source>
</evidence>
<dbReference type="GO" id="GO:0016020">
    <property type="term" value="C:membrane"/>
    <property type="evidence" value="ECO:0007669"/>
    <property type="project" value="UniProtKB-SubCell"/>
</dbReference>
<feature type="compositionally biased region" description="Low complexity" evidence="5">
    <location>
        <begin position="215"/>
        <end position="227"/>
    </location>
</feature>
<feature type="compositionally biased region" description="Polar residues" evidence="5">
    <location>
        <begin position="106"/>
        <end position="126"/>
    </location>
</feature>
<feature type="transmembrane region" description="Helical" evidence="6">
    <location>
        <begin position="450"/>
        <end position="471"/>
    </location>
</feature>
<feature type="domain" description="Mechanosensitive ion channel MscS" evidence="7">
    <location>
        <begin position="885"/>
        <end position="956"/>
    </location>
</feature>
<feature type="compositionally biased region" description="Basic residues" evidence="5">
    <location>
        <begin position="23"/>
        <end position="32"/>
    </location>
</feature>
<dbReference type="GO" id="GO:0006874">
    <property type="term" value="P:intracellular calcium ion homeostasis"/>
    <property type="evidence" value="ECO:0007669"/>
    <property type="project" value="TreeGrafter"/>
</dbReference>
<feature type="compositionally biased region" description="Acidic residues" evidence="5">
    <location>
        <begin position="264"/>
        <end position="283"/>
    </location>
</feature>
<feature type="region of interest" description="Disordered" evidence="5">
    <location>
        <begin position="92"/>
        <end position="227"/>
    </location>
</feature>
<organism evidence="8 9">
    <name type="scientific">Seminavis robusta</name>
    <dbReference type="NCBI Taxonomy" id="568900"/>
    <lineage>
        <taxon>Eukaryota</taxon>
        <taxon>Sar</taxon>
        <taxon>Stramenopiles</taxon>
        <taxon>Ochrophyta</taxon>
        <taxon>Bacillariophyta</taxon>
        <taxon>Bacillariophyceae</taxon>
        <taxon>Bacillariophycidae</taxon>
        <taxon>Naviculales</taxon>
        <taxon>Naviculaceae</taxon>
        <taxon>Seminavis</taxon>
    </lineage>
</organism>
<feature type="compositionally biased region" description="Basic and acidic residues" evidence="5">
    <location>
        <begin position="654"/>
        <end position="671"/>
    </location>
</feature>
<dbReference type="AlphaFoldDB" id="A0A9N8DV54"/>
<dbReference type="PANTHER" id="PTHR31323">
    <property type="entry name" value="MECHANOSENSITIVE ION CHANNEL PROTEIN MSY2"/>
    <property type="match status" value="1"/>
</dbReference>
<reference evidence="8" key="1">
    <citation type="submission" date="2020-06" db="EMBL/GenBank/DDBJ databases">
        <authorList>
            <consortium name="Plant Systems Biology data submission"/>
        </authorList>
    </citation>
    <scope>NUCLEOTIDE SEQUENCE</scope>
    <source>
        <strain evidence="8">D6</strain>
    </source>
</reference>
<dbReference type="Proteomes" id="UP001153069">
    <property type="component" value="Unassembled WGS sequence"/>
</dbReference>
<dbReference type="SUPFAM" id="SSF50182">
    <property type="entry name" value="Sm-like ribonucleoproteins"/>
    <property type="match status" value="1"/>
</dbReference>
<dbReference type="InterPro" id="IPR006685">
    <property type="entry name" value="MscS_channel_2nd"/>
</dbReference>
<feature type="transmembrane region" description="Helical" evidence="6">
    <location>
        <begin position="511"/>
        <end position="537"/>
    </location>
</feature>
<feature type="compositionally biased region" description="Acidic residues" evidence="5">
    <location>
        <begin position="643"/>
        <end position="653"/>
    </location>
</feature>
<evidence type="ECO:0000256" key="1">
    <source>
        <dbReference type="ARBA" id="ARBA00004370"/>
    </source>
</evidence>
<name>A0A9N8DV54_9STRA</name>
<keyword evidence="3 6" id="KW-1133">Transmembrane helix</keyword>
<evidence type="ECO:0000259" key="7">
    <source>
        <dbReference type="Pfam" id="PF00924"/>
    </source>
</evidence>
<keyword evidence="2 6" id="KW-0812">Transmembrane</keyword>
<feature type="transmembrane region" description="Helical" evidence="6">
    <location>
        <begin position="373"/>
        <end position="396"/>
    </location>
</feature>
<keyword evidence="9" id="KW-1185">Reference proteome</keyword>
<feature type="compositionally biased region" description="Acidic residues" evidence="5">
    <location>
        <begin position="180"/>
        <end position="207"/>
    </location>
</feature>
<gene>
    <name evidence="8" type="ORF">SEMRO_384_G131400.1</name>
</gene>
<feature type="region of interest" description="Disordered" evidence="5">
    <location>
        <begin position="1"/>
        <end position="67"/>
    </location>
</feature>
<evidence type="ECO:0000256" key="2">
    <source>
        <dbReference type="ARBA" id="ARBA00022692"/>
    </source>
</evidence>
<dbReference type="PANTHER" id="PTHR31323:SF1">
    <property type="entry name" value="MECHANOSENSITIVE ION CHANNEL PROTEIN"/>
    <property type="match status" value="1"/>
</dbReference>